<proteinExistence type="predicted"/>
<feature type="non-terminal residue" evidence="2">
    <location>
        <position position="91"/>
    </location>
</feature>
<feature type="non-terminal residue" evidence="2">
    <location>
        <position position="1"/>
    </location>
</feature>
<feature type="compositionally biased region" description="Pro residues" evidence="1">
    <location>
        <begin position="63"/>
        <end position="73"/>
    </location>
</feature>
<reference evidence="2" key="1">
    <citation type="journal article" date="2019" name="Sci. Rep.">
        <title>Draft genome of Tanacetum cinerariifolium, the natural source of mosquito coil.</title>
        <authorList>
            <person name="Yamashiro T."/>
            <person name="Shiraishi A."/>
            <person name="Satake H."/>
            <person name="Nakayama K."/>
        </authorList>
    </citation>
    <scope>NUCLEOTIDE SEQUENCE</scope>
</reference>
<protein>
    <submittedName>
        <fullName evidence="2">Uncharacterized protein</fullName>
    </submittedName>
</protein>
<sequence>GRGHQWCPVQLRRQRNGDGQGHRIVFAVRTPPAAVHWQGACRLYPQRQGAGSIQSRTHRRHVCPPPANPGKPQPPDRRSDHASDRRSGRCR</sequence>
<feature type="compositionally biased region" description="Basic and acidic residues" evidence="1">
    <location>
        <begin position="74"/>
        <end position="91"/>
    </location>
</feature>
<dbReference type="AlphaFoldDB" id="A0A699X4G2"/>
<evidence type="ECO:0000313" key="2">
    <source>
        <dbReference type="EMBL" id="GFD54655.1"/>
    </source>
</evidence>
<dbReference type="EMBL" id="BKCJ011808506">
    <property type="protein sequence ID" value="GFD54655.1"/>
    <property type="molecule type" value="Genomic_DNA"/>
</dbReference>
<feature type="region of interest" description="Disordered" evidence="1">
    <location>
        <begin position="47"/>
        <end position="91"/>
    </location>
</feature>
<evidence type="ECO:0000256" key="1">
    <source>
        <dbReference type="SAM" id="MobiDB-lite"/>
    </source>
</evidence>
<name>A0A699X4G2_TANCI</name>
<organism evidence="2">
    <name type="scientific">Tanacetum cinerariifolium</name>
    <name type="common">Dalmatian daisy</name>
    <name type="synonym">Chrysanthemum cinerariifolium</name>
    <dbReference type="NCBI Taxonomy" id="118510"/>
    <lineage>
        <taxon>Eukaryota</taxon>
        <taxon>Viridiplantae</taxon>
        <taxon>Streptophyta</taxon>
        <taxon>Embryophyta</taxon>
        <taxon>Tracheophyta</taxon>
        <taxon>Spermatophyta</taxon>
        <taxon>Magnoliopsida</taxon>
        <taxon>eudicotyledons</taxon>
        <taxon>Gunneridae</taxon>
        <taxon>Pentapetalae</taxon>
        <taxon>asterids</taxon>
        <taxon>campanulids</taxon>
        <taxon>Asterales</taxon>
        <taxon>Asteraceae</taxon>
        <taxon>Asteroideae</taxon>
        <taxon>Anthemideae</taxon>
        <taxon>Anthemidinae</taxon>
        <taxon>Tanacetum</taxon>
    </lineage>
</organism>
<accession>A0A699X4G2</accession>
<gene>
    <name evidence="2" type="ORF">Tci_926624</name>
</gene>
<comment type="caution">
    <text evidence="2">The sequence shown here is derived from an EMBL/GenBank/DDBJ whole genome shotgun (WGS) entry which is preliminary data.</text>
</comment>